<dbReference type="EMBL" id="MN740609">
    <property type="protein sequence ID" value="QHU35535.1"/>
    <property type="molecule type" value="Genomic_DNA"/>
</dbReference>
<protein>
    <submittedName>
        <fullName evidence="1">Uncharacterized protein</fullName>
    </submittedName>
</protein>
<reference evidence="1" key="1">
    <citation type="journal article" date="2020" name="Nature">
        <title>Giant virus diversity and host interactions through global metagenomics.</title>
        <authorList>
            <person name="Schulz F."/>
            <person name="Roux S."/>
            <person name="Paez-Espino D."/>
            <person name="Jungbluth S."/>
            <person name="Walsh D.A."/>
            <person name="Denef V.J."/>
            <person name="McMahon K.D."/>
            <person name="Konstantinidis K.T."/>
            <person name="Eloe-Fadrosh E.A."/>
            <person name="Kyrpides N.C."/>
            <person name="Woyke T."/>
        </authorList>
    </citation>
    <scope>NUCLEOTIDE SEQUENCE</scope>
    <source>
        <strain evidence="1">GVMAG-S-1029409-49</strain>
    </source>
</reference>
<organism evidence="1">
    <name type="scientific">viral metagenome</name>
    <dbReference type="NCBI Taxonomy" id="1070528"/>
    <lineage>
        <taxon>unclassified sequences</taxon>
        <taxon>metagenomes</taxon>
        <taxon>organismal metagenomes</taxon>
    </lineage>
</organism>
<accession>A0A6C0LZS6</accession>
<dbReference type="AlphaFoldDB" id="A0A6C0LZS6"/>
<proteinExistence type="predicted"/>
<name>A0A6C0LZS6_9ZZZZ</name>
<evidence type="ECO:0000313" key="1">
    <source>
        <dbReference type="EMBL" id="QHU35535.1"/>
    </source>
</evidence>
<sequence length="359" mass="40148">MALSVMKQPLNRIDIPVNMTDYIIRDPPRAISSGKQYKVSVGDVLRSDETLRPEDGGGILAVAHDKNQTRYGKSSARFVVNKNFRPPSIPPQENVYSLTRMPVERPWGRTNPNGGDYRPDVANAIDMDRTIRDDILVGEIPATYRVRIGQTMASRYEGAPPLVLDRNIPATSATAGLSAQYTSYEGQHGEEVLEWFDGDFKKQDVPLDAGVHNPMRLDAPTPLIYMELSRKEPAVSATAHARIPYEIRQHDPKIELQEKIQARNVFAHSKIRHDGIDYNNVSTDDMIRDDVPVISYRPRNSNRVHTNNINRSAPELHASAGKPYVFSESRFSIPTPPVDHRVTLKERGVAPSNVLGGRA</sequence>